<comment type="subcellular location">
    <subcellularLocation>
        <location evidence="1">Membrane</location>
        <topology evidence="1">Multi-pass membrane protein</topology>
    </subcellularLocation>
</comment>
<feature type="transmembrane region" description="Helical" evidence="8">
    <location>
        <begin position="56"/>
        <end position="80"/>
    </location>
</feature>
<dbReference type="InterPro" id="IPR020846">
    <property type="entry name" value="MFS_dom"/>
</dbReference>
<dbReference type="PANTHER" id="PTHR11360">
    <property type="entry name" value="MONOCARBOXYLATE TRANSPORTER"/>
    <property type="match status" value="1"/>
</dbReference>
<feature type="transmembrane region" description="Helical" evidence="8">
    <location>
        <begin position="419"/>
        <end position="445"/>
    </location>
</feature>
<dbReference type="PANTHER" id="PTHR11360:SF224">
    <property type="entry name" value="MAJOR FACILITATOR SUPERFAMILY (MFS) PROFILE DOMAIN-CONTAINING PROTEIN-RELATED"/>
    <property type="match status" value="1"/>
</dbReference>
<protein>
    <submittedName>
        <fullName evidence="10">MFS general substrate transporter</fullName>
    </submittedName>
</protein>
<keyword evidence="4 8" id="KW-0812">Transmembrane</keyword>
<dbReference type="CDD" id="cd17352">
    <property type="entry name" value="MFS_MCT_SLC16"/>
    <property type="match status" value="1"/>
</dbReference>
<feature type="transmembrane region" description="Helical" evidence="8">
    <location>
        <begin position="92"/>
        <end position="115"/>
    </location>
</feature>
<keyword evidence="5 8" id="KW-1133">Transmembrane helix</keyword>
<proteinExistence type="inferred from homology"/>
<feature type="region of interest" description="Disordered" evidence="7">
    <location>
        <begin position="1"/>
        <end position="42"/>
    </location>
</feature>
<dbReference type="AlphaFoldDB" id="A0A6A6US62"/>
<evidence type="ECO:0000256" key="6">
    <source>
        <dbReference type="ARBA" id="ARBA00023136"/>
    </source>
</evidence>
<feature type="domain" description="Major facilitator superfamily (MFS) profile" evidence="9">
    <location>
        <begin position="259"/>
        <end position="447"/>
    </location>
</feature>
<dbReference type="Pfam" id="PF07690">
    <property type="entry name" value="MFS_1"/>
    <property type="match status" value="1"/>
</dbReference>
<evidence type="ECO:0000256" key="4">
    <source>
        <dbReference type="ARBA" id="ARBA00022692"/>
    </source>
</evidence>
<dbReference type="EMBL" id="MU004230">
    <property type="protein sequence ID" value="KAF2674596.1"/>
    <property type="molecule type" value="Genomic_DNA"/>
</dbReference>
<dbReference type="InterPro" id="IPR011701">
    <property type="entry name" value="MFS"/>
</dbReference>
<keyword evidence="11" id="KW-1185">Reference proteome</keyword>
<feature type="compositionally biased region" description="Basic and acidic residues" evidence="7">
    <location>
        <begin position="14"/>
        <end position="28"/>
    </location>
</feature>
<keyword evidence="3" id="KW-0813">Transport</keyword>
<feature type="transmembrane region" description="Helical" evidence="8">
    <location>
        <begin position="348"/>
        <end position="373"/>
    </location>
</feature>
<feature type="transmembrane region" description="Helical" evidence="8">
    <location>
        <begin position="258"/>
        <end position="280"/>
    </location>
</feature>
<dbReference type="Gene3D" id="1.20.1250.20">
    <property type="entry name" value="MFS general substrate transporter like domains"/>
    <property type="match status" value="2"/>
</dbReference>
<name>A0A6A6US62_9PEZI</name>
<dbReference type="PROSITE" id="PS50850">
    <property type="entry name" value="MFS"/>
    <property type="match status" value="1"/>
</dbReference>
<keyword evidence="6 8" id="KW-0472">Membrane</keyword>
<feature type="transmembrane region" description="Helical" evidence="8">
    <location>
        <begin position="385"/>
        <end position="407"/>
    </location>
</feature>
<gene>
    <name evidence="10" type="ORF">BT63DRAFT_449587</name>
</gene>
<dbReference type="GO" id="GO:0016020">
    <property type="term" value="C:membrane"/>
    <property type="evidence" value="ECO:0007669"/>
    <property type="project" value="UniProtKB-SubCell"/>
</dbReference>
<evidence type="ECO:0000313" key="10">
    <source>
        <dbReference type="EMBL" id="KAF2674596.1"/>
    </source>
</evidence>
<organism evidence="10 11">
    <name type="scientific">Microthyrium microscopicum</name>
    <dbReference type="NCBI Taxonomy" id="703497"/>
    <lineage>
        <taxon>Eukaryota</taxon>
        <taxon>Fungi</taxon>
        <taxon>Dikarya</taxon>
        <taxon>Ascomycota</taxon>
        <taxon>Pezizomycotina</taxon>
        <taxon>Dothideomycetes</taxon>
        <taxon>Dothideomycetes incertae sedis</taxon>
        <taxon>Microthyriales</taxon>
        <taxon>Microthyriaceae</taxon>
        <taxon>Microthyrium</taxon>
    </lineage>
</organism>
<feature type="transmembrane region" description="Helical" evidence="8">
    <location>
        <begin position="292"/>
        <end position="311"/>
    </location>
</feature>
<reference evidence="10" key="1">
    <citation type="journal article" date="2020" name="Stud. Mycol.">
        <title>101 Dothideomycetes genomes: a test case for predicting lifestyles and emergence of pathogens.</title>
        <authorList>
            <person name="Haridas S."/>
            <person name="Albert R."/>
            <person name="Binder M."/>
            <person name="Bloem J."/>
            <person name="Labutti K."/>
            <person name="Salamov A."/>
            <person name="Andreopoulos B."/>
            <person name="Baker S."/>
            <person name="Barry K."/>
            <person name="Bills G."/>
            <person name="Bluhm B."/>
            <person name="Cannon C."/>
            <person name="Castanera R."/>
            <person name="Culley D."/>
            <person name="Daum C."/>
            <person name="Ezra D."/>
            <person name="Gonzalez J."/>
            <person name="Henrissat B."/>
            <person name="Kuo A."/>
            <person name="Liang C."/>
            <person name="Lipzen A."/>
            <person name="Lutzoni F."/>
            <person name="Magnuson J."/>
            <person name="Mondo S."/>
            <person name="Nolan M."/>
            <person name="Ohm R."/>
            <person name="Pangilinan J."/>
            <person name="Park H.-J."/>
            <person name="Ramirez L."/>
            <person name="Alfaro M."/>
            <person name="Sun H."/>
            <person name="Tritt A."/>
            <person name="Yoshinaga Y."/>
            <person name="Zwiers L.-H."/>
            <person name="Turgeon B."/>
            <person name="Goodwin S."/>
            <person name="Spatafora J."/>
            <person name="Crous P."/>
            <person name="Grigoriev I."/>
        </authorList>
    </citation>
    <scope>NUCLEOTIDE SEQUENCE</scope>
    <source>
        <strain evidence="10">CBS 115976</strain>
    </source>
</reference>
<dbReference type="InterPro" id="IPR036259">
    <property type="entry name" value="MFS_trans_sf"/>
</dbReference>
<feature type="transmembrane region" description="Helical" evidence="8">
    <location>
        <begin position="183"/>
        <end position="203"/>
    </location>
</feature>
<evidence type="ECO:0000256" key="1">
    <source>
        <dbReference type="ARBA" id="ARBA00004141"/>
    </source>
</evidence>
<feature type="transmembrane region" description="Helical" evidence="8">
    <location>
        <begin position="151"/>
        <end position="171"/>
    </location>
</feature>
<dbReference type="SUPFAM" id="SSF103473">
    <property type="entry name" value="MFS general substrate transporter"/>
    <property type="match status" value="1"/>
</dbReference>
<evidence type="ECO:0000259" key="9">
    <source>
        <dbReference type="PROSITE" id="PS50850"/>
    </source>
</evidence>
<evidence type="ECO:0000256" key="7">
    <source>
        <dbReference type="SAM" id="MobiDB-lite"/>
    </source>
</evidence>
<dbReference type="GO" id="GO:0022857">
    <property type="term" value="F:transmembrane transporter activity"/>
    <property type="evidence" value="ECO:0007669"/>
    <property type="project" value="InterPro"/>
</dbReference>
<dbReference type="InterPro" id="IPR050327">
    <property type="entry name" value="Proton-linked_MCT"/>
</dbReference>
<dbReference type="Proteomes" id="UP000799302">
    <property type="component" value="Unassembled WGS sequence"/>
</dbReference>
<evidence type="ECO:0000256" key="5">
    <source>
        <dbReference type="ARBA" id="ARBA00022989"/>
    </source>
</evidence>
<comment type="similarity">
    <text evidence="2">Belongs to the major facilitator superfamily. Monocarboxylate porter (TC 2.A.1.13) family.</text>
</comment>
<feature type="transmembrane region" description="Helical" evidence="8">
    <location>
        <begin position="323"/>
        <end position="342"/>
    </location>
</feature>
<accession>A0A6A6US62</accession>
<evidence type="ECO:0000256" key="2">
    <source>
        <dbReference type="ARBA" id="ARBA00006727"/>
    </source>
</evidence>
<evidence type="ECO:0000256" key="3">
    <source>
        <dbReference type="ARBA" id="ARBA00022448"/>
    </source>
</evidence>
<feature type="transmembrane region" description="Helical" evidence="8">
    <location>
        <begin position="215"/>
        <end position="237"/>
    </location>
</feature>
<evidence type="ECO:0000256" key="8">
    <source>
        <dbReference type="SAM" id="Phobius"/>
    </source>
</evidence>
<sequence length="447" mass="48892">MQYHDQESTTSNQDLEKASAPDGSHSDIVEPTTKSEIPRGVNPWDPSQFPDGGLKAWLVVAGSFSCLFCSFGWINCIGIFQDYYQTHQLKEFSPSTISWIGSLEVALMLFGGLFVGRIYDNFGPRPLLIFGTFFHVFGLMMTSISTEYYQILLAQGICSPIGIACLFTPATNSVVTWFMKRRAFAIGIVASGSSLGGVIFPIMFNKLIAEVGFGWAMRISAFLILAMLIFAILTVEPRMSPLPTPFKVSQYTQALKEWPFVLTTISAFLFYLGLFIPINYIQTQAIEFGMEASLAAYLIPILNAASIFGRVCPGYAADKIGKYNVNIITCFLSGIMCLALWLPGNSNAAIIVFAALYGFSSGAFVSLLFALIAQISDMREIGMRSGFMCAILAIPSLVSNPIGGALITHDHGQFRDVQIWAGVIMLAGACMFVVTRTAMVGFRFVKV</sequence>
<feature type="transmembrane region" description="Helical" evidence="8">
    <location>
        <begin position="127"/>
        <end position="145"/>
    </location>
</feature>
<dbReference type="OrthoDB" id="5667at2759"/>
<evidence type="ECO:0000313" key="11">
    <source>
        <dbReference type="Proteomes" id="UP000799302"/>
    </source>
</evidence>